<dbReference type="Gene3D" id="3.30.1380.10">
    <property type="match status" value="1"/>
</dbReference>
<dbReference type="InterPro" id="IPR036365">
    <property type="entry name" value="PGBD-like_sf"/>
</dbReference>
<dbReference type="InterPro" id="IPR039561">
    <property type="entry name" value="Peptidase_M15C"/>
</dbReference>
<feature type="domain" description="Peptidase M15C" evidence="2">
    <location>
        <begin position="71"/>
        <end position="134"/>
    </location>
</feature>
<keyword evidence="4" id="KW-1185">Reference proteome</keyword>
<sequence length="315" mass="34937">MSRVRLQTLIDRSVRNMGAVHNVIRESTIEMIKRAYGEEINVQISSGFRSYADQTRIYNQGRTSPGNIVTNAKAGYSNHNFGVAIDYFLTSHDGSEAIWTVNAQWRRVAAIGKQLGFSWGGDWTSFKDFPHLQMTGGLSTAQMRAGQRPNLKMNFTPTKVEDVNTEIGGNRVMGDEPSILTPNGSVHIRAAQTFANSRDYPTRAKANFKTLVVDGFAGPLTNNALIRIYQYFANVTIDGKYGPRSKRAANTLRRGTASQWWVRLLQSSLNAKGYKLSIDGSFGTATENAVISFQRSRNINVDGVAGPNTWGQLFR</sequence>
<gene>
    <name evidence="3" type="ORF">J2S05_001457</name>
</gene>
<accession>A0ABT9YFM5</accession>
<feature type="domain" description="Peptidoglycan binding-like" evidence="1">
    <location>
        <begin position="262"/>
        <end position="313"/>
    </location>
</feature>
<dbReference type="Gene3D" id="1.10.101.10">
    <property type="entry name" value="PGBD-like superfamily/PGBD"/>
    <property type="match status" value="1"/>
</dbReference>
<reference evidence="3 4" key="1">
    <citation type="submission" date="2023-07" db="EMBL/GenBank/DDBJ databases">
        <title>Genomic Encyclopedia of Type Strains, Phase IV (KMG-IV): sequencing the most valuable type-strain genomes for metagenomic binning, comparative biology and taxonomic classification.</title>
        <authorList>
            <person name="Goeker M."/>
        </authorList>
    </citation>
    <scope>NUCLEOTIDE SEQUENCE [LARGE SCALE GENOMIC DNA]</scope>
    <source>
        <strain evidence="3 4">DSM 19154</strain>
    </source>
</reference>
<dbReference type="InterPro" id="IPR036366">
    <property type="entry name" value="PGBDSf"/>
</dbReference>
<name>A0ABT9YFM5_9BACI</name>
<dbReference type="PANTHER" id="PTHR34385:SF1">
    <property type="entry name" value="PEPTIDOGLYCAN L-ALANYL-D-GLUTAMATE ENDOPEPTIDASE CWLK"/>
    <property type="match status" value="1"/>
</dbReference>
<evidence type="ECO:0000313" key="3">
    <source>
        <dbReference type="EMBL" id="MDQ0206658.1"/>
    </source>
</evidence>
<dbReference type="Proteomes" id="UP001225034">
    <property type="component" value="Unassembled WGS sequence"/>
</dbReference>
<dbReference type="EC" id="3.4.-.-" evidence="3"/>
<dbReference type="InterPro" id="IPR052179">
    <property type="entry name" value="DD-CPase-like"/>
</dbReference>
<comment type="caution">
    <text evidence="3">The sequence shown here is derived from an EMBL/GenBank/DDBJ whole genome shotgun (WGS) entry which is preliminary data.</text>
</comment>
<dbReference type="Pfam" id="PF13539">
    <property type="entry name" value="Peptidase_M15_4"/>
    <property type="match status" value="1"/>
</dbReference>
<dbReference type="EMBL" id="JAUSUA010000002">
    <property type="protein sequence ID" value="MDQ0206658.1"/>
    <property type="molecule type" value="Genomic_DNA"/>
</dbReference>
<dbReference type="Pfam" id="PF01471">
    <property type="entry name" value="PG_binding_1"/>
    <property type="match status" value="1"/>
</dbReference>
<dbReference type="InterPro" id="IPR002477">
    <property type="entry name" value="Peptidoglycan-bd-like"/>
</dbReference>
<dbReference type="SUPFAM" id="SSF47090">
    <property type="entry name" value="PGBD-like"/>
    <property type="match status" value="1"/>
</dbReference>
<dbReference type="CDD" id="cd14845">
    <property type="entry name" value="L-Ala-D-Glu_peptidase_like"/>
    <property type="match status" value="1"/>
</dbReference>
<dbReference type="InterPro" id="IPR009045">
    <property type="entry name" value="Zn_M74/Hedgehog-like"/>
</dbReference>
<protein>
    <submittedName>
        <fullName evidence="3">Peptidoglycan L-alanyl-D-glutamate endopeptidase CwlK</fullName>
        <ecNumber evidence="3">3.4.-.-</ecNumber>
    </submittedName>
</protein>
<organism evidence="3 4">
    <name type="scientific">Alkalicoccobacillus murimartini</name>
    <dbReference type="NCBI Taxonomy" id="171685"/>
    <lineage>
        <taxon>Bacteria</taxon>
        <taxon>Bacillati</taxon>
        <taxon>Bacillota</taxon>
        <taxon>Bacilli</taxon>
        <taxon>Bacillales</taxon>
        <taxon>Bacillaceae</taxon>
        <taxon>Alkalicoccobacillus</taxon>
    </lineage>
</organism>
<evidence type="ECO:0000259" key="1">
    <source>
        <dbReference type="Pfam" id="PF01471"/>
    </source>
</evidence>
<dbReference type="RefSeq" id="WP_306981348.1">
    <property type="nucleotide sequence ID" value="NZ_JAUSUA010000002.1"/>
</dbReference>
<dbReference type="SUPFAM" id="SSF55166">
    <property type="entry name" value="Hedgehog/DD-peptidase"/>
    <property type="match status" value="1"/>
</dbReference>
<dbReference type="GO" id="GO:0016787">
    <property type="term" value="F:hydrolase activity"/>
    <property type="evidence" value="ECO:0007669"/>
    <property type="project" value="UniProtKB-KW"/>
</dbReference>
<evidence type="ECO:0000259" key="2">
    <source>
        <dbReference type="Pfam" id="PF13539"/>
    </source>
</evidence>
<proteinExistence type="predicted"/>
<evidence type="ECO:0000313" key="4">
    <source>
        <dbReference type="Proteomes" id="UP001225034"/>
    </source>
</evidence>
<dbReference type="PANTHER" id="PTHR34385">
    <property type="entry name" value="D-ALANYL-D-ALANINE CARBOXYPEPTIDASE"/>
    <property type="match status" value="1"/>
</dbReference>
<keyword evidence="3" id="KW-0378">Hydrolase</keyword>